<comment type="caution">
    <text evidence="1">The sequence shown here is derived from an EMBL/GenBank/DDBJ whole genome shotgun (WGS) entry which is preliminary data.</text>
</comment>
<accession>A0A5B7JI04</accession>
<sequence>MEQHTLSLGSSSSLNTEMGVECRVEVLLAWLHRVQVRSFQDHCHFCVRSHVVNRVLATDSEVVCCLARWSILLVHTRARASPPNSLTEVDCRWNPGKGTRKLRLSPYLASSCNVAYYT</sequence>
<keyword evidence="2" id="KW-1185">Reference proteome</keyword>
<evidence type="ECO:0000313" key="2">
    <source>
        <dbReference type="Proteomes" id="UP000324222"/>
    </source>
</evidence>
<evidence type="ECO:0000313" key="1">
    <source>
        <dbReference type="EMBL" id="MPC96370.1"/>
    </source>
</evidence>
<protein>
    <submittedName>
        <fullName evidence="1">Uncharacterized protein</fullName>
    </submittedName>
</protein>
<organism evidence="1 2">
    <name type="scientific">Portunus trituberculatus</name>
    <name type="common">Swimming crab</name>
    <name type="synonym">Neptunus trituberculatus</name>
    <dbReference type="NCBI Taxonomy" id="210409"/>
    <lineage>
        <taxon>Eukaryota</taxon>
        <taxon>Metazoa</taxon>
        <taxon>Ecdysozoa</taxon>
        <taxon>Arthropoda</taxon>
        <taxon>Crustacea</taxon>
        <taxon>Multicrustacea</taxon>
        <taxon>Malacostraca</taxon>
        <taxon>Eumalacostraca</taxon>
        <taxon>Eucarida</taxon>
        <taxon>Decapoda</taxon>
        <taxon>Pleocyemata</taxon>
        <taxon>Brachyura</taxon>
        <taxon>Eubrachyura</taxon>
        <taxon>Portunoidea</taxon>
        <taxon>Portunidae</taxon>
        <taxon>Portuninae</taxon>
        <taxon>Portunus</taxon>
    </lineage>
</organism>
<dbReference type="EMBL" id="VSRR010105744">
    <property type="protein sequence ID" value="MPC96370.1"/>
    <property type="molecule type" value="Genomic_DNA"/>
</dbReference>
<reference evidence="1 2" key="1">
    <citation type="submission" date="2019-05" db="EMBL/GenBank/DDBJ databases">
        <title>Another draft genome of Portunus trituberculatus and its Hox gene families provides insights of decapod evolution.</title>
        <authorList>
            <person name="Jeong J.-H."/>
            <person name="Song I."/>
            <person name="Kim S."/>
            <person name="Choi T."/>
            <person name="Kim D."/>
            <person name="Ryu S."/>
            <person name="Kim W."/>
        </authorList>
    </citation>
    <scope>NUCLEOTIDE SEQUENCE [LARGE SCALE GENOMIC DNA]</scope>
    <source>
        <tissue evidence="1">Muscle</tissue>
    </source>
</reference>
<dbReference type="AlphaFoldDB" id="A0A5B7JI04"/>
<proteinExistence type="predicted"/>
<dbReference type="Proteomes" id="UP000324222">
    <property type="component" value="Unassembled WGS sequence"/>
</dbReference>
<name>A0A5B7JI04_PORTR</name>
<gene>
    <name evidence="1" type="ORF">E2C01_091627</name>
</gene>